<gene>
    <name evidence="2" type="ORF">VSH64_30820</name>
</gene>
<dbReference type="InterPro" id="IPR001387">
    <property type="entry name" value="Cro/C1-type_HTH"/>
</dbReference>
<evidence type="ECO:0000259" key="1">
    <source>
        <dbReference type="PROSITE" id="PS50943"/>
    </source>
</evidence>
<name>A0ABZ1I015_9PSEU</name>
<dbReference type="RefSeq" id="WP_326566257.1">
    <property type="nucleotide sequence ID" value="NZ_CP142149.1"/>
</dbReference>
<dbReference type="PROSITE" id="PS50943">
    <property type="entry name" value="HTH_CROC1"/>
    <property type="match status" value="1"/>
</dbReference>
<dbReference type="Pfam" id="PF19054">
    <property type="entry name" value="DUF5753"/>
    <property type="match status" value="1"/>
</dbReference>
<dbReference type="InterPro" id="IPR010982">
    <property type="entry name" value="Lambda_DNA-bd_dom_sf"/>
</dbReference>
<dbReference type="CDD" id="cd00093">
    <property type="entry name" value="HTH_XRE"/>
    <property type="match status" value="1"/>
</dbReference>
<evidence type="ECO:0000313" key="2">
    <source>
        <dbReference type="EMBL" id="WSE27246.1"/>
    </source>
</evidence>
<proteinExistence type="predicted"/>
<accession>A0ABZ1I015</accession>
<protein>
    <submittedName>
        <fullName evidence="2">Helix-turn-helix transcriptional regulator</fullName>
    </submittedName>
</protein>
<evidence type="ECO:0000313" key="3">
    <source>
        <dbReference type="Proteomes" id="UP001330812"/>
    </source>
</evidence>
<organism evidence="2 3">
    <name type="scientific">Amycolatopsis rhabdoformis</name>
    <dbReference type="NCBI Taxonomy" id="1448059"/>
    <lineage>
        <taxon>Bacteria</taxon>
        <taxon>Bacillati</taxon>
        <taxon>Actinomycetota</taxon>
        <taxon>Actinomycetes</taxon>
        <taxon>Pseudonocardiales</taxon>
        <taxon>Pseudonocardiaceae</taxon>
        <taxon>Amycolatopsis</taxon>
    </lineage>
</organism>
<feature type="domain" description="HTH cro/C1-type" evidence="1">
    <location>
        <begin position="17"/>
        <end position="74"/>
    </location>
</feature>
<dbReference type="Proteomes" id="UP001330812">
    <property type="component" value="Chromosome"/>
</dbReference>
<reference evidence="2 3" key="1">
    <citation type="journal article" date="2015" name="Int. J. Syst. Evol. Microbiol.">
        <title>Amycolatopsis rhabdoformis sp. nov., an actinomycete isolated from a tropical forest soil.</title>
        <authorList>
            <person name="Souza W.R."/>
            <person name="Silva R.E."/>
            <person name="Goodfellow M."/>
            <person name="Busarakam K."/>
            <person name="Figueiro F.S."/>
            <person name="Ferreira D."/>
            <person name="Rodrigues-Filho E."/>
            <person name="Moraes L.A.B."/>
            <person name="Zucchi T.D."/>
        </authorList>
    </citation>
    <scope>NUCLEOTIDE SEQUENCE [LARGE SCALE GENOMIC DNA]</scope>
    <source>
        <strain evidence="2 3">NCIMB 14900</strain>
    </source>
</reference>
<dbReference type="InterPro" id="IPR043917">
    <property type="entry name" value="DUF5753"/>
</dbReference>
<sequence length="290" mass="33461">MHDRYSTVRGRQLGVRLRELMEEHHWGVREMARRLDWPPTRISNMFNARRGSKYIDVVKMLTLMGVVGEEADEIYALCEDMDKFGLVESPLDRRRRRLRTLENFEAEASSIFAFQANLIPGFMQTERYCRAQMETAVNLQGDLEGYVNRRMKRRDVLDQSRIKFDIFVHEFVLRLDFGGADLMAEQLYHLLRLAVRPNITIRIVPASAGSHAAVAGSFKLLEFEEADPVVYIDTEAVNLFLEDPEEIAMYRNVCRGLTAQALNEADSKQFITDLVAECYPGTDEDLPLQF</sequence>
<dbReference type="SMART" id="SM00530">
    <property type="entry name" value="HTH_XRE"/>
    <property type="match status" value="1"/>
</dbReference>
<dbReference type="EMBL" id="CP142149">
    <property type="protein sequence ID" value="WSE27246.1"/>
    <property type="molecule type" value="Genomic_DNA"/>
</dbReference>
<dbReference type="Pfam" id="PF13560">
    <property type="entry name" value="HTH_31"/>
    <property type="match status" value="1"/>
</dbReference>
<dbReference type="SUPFAM" id="SSF47413">
    <property type="entry name" value="lambda repressor-like DNA-binding domains"/>
    <property type="match status" value="1"/>
</dbReference>
<keyword evidence="3" id="KW-1185">Reference proteome</keyword>